<dbReference type="InterPro" id="IPR019734">
    <property type="entry name" value="TPR_rpt"/>
</dbReference>
<comment type="subcellular location">
    <subcellularLocation>
        <location evidence="1">Cytoplasm</location>
    </subcellularLocation>
</comment>
<dbReference type="RefSeq" id="WP_055269064.1">
    <property type="nucleotide sequence ID" value="NZ_CABMFH010000003.1"/>
</dbReference>
<evidence type="ECO:0000256" key="6">
    <source>
        <dbReference type="PROSITE-ProRule" id="PRU00339"/>
    </source>
</evidence>
<evidence type="ECO:0000256" key="4">
    <source>
        <dbReference type="ARBA" id="ARBA00022803"/>
    </source>
</evidence>
<evidence type="ECO:0000256" key="3">
    <source>
        <dbReference type="ARBA" id="ARBA00022737"/>
    </source>
</evidence>
<reference evidence="8 10" key="1">
    <citation type="submission" date="2015-09" db="EMBL/GenBank/DDBJ databases">
        <authorList>
            <consortium name="Pathogen Informatics"/>
        </authorList>
    </citation>
    <scope>NUCLEOTIDE SEQUENCE [LARGE SCALE GENOMIC DNA]</scope>
    <source>
        <strain evidence="8 10">2789STDY5834846</strain>
    </source>
</reference>
<dbReference type="EMBL" id="CP103141">
    <property type="protein sequence ID" value="UVQ76191.1"/>
    <property type="molecule type" value="Genomic_DNA"/>
</dbReference>
<dbReference type="PANTHER" id="PTHR46630">
    <property type="entry name" value="TETRATRICOPEPTIDE REPEAT PROTEIN 29"/>
    <property type="match status" value="1"/>
</dbReference>
<protein>
    <submittedName>
        <fullName evidence="8">Putative transmembrane protein</fullName>
    </submittedName>
    <submittedName>
        <fullName evidence="9">Tetratricopeptide repeat protein</fullName>
    </submittedName>
</protein>
<evidence type="ECO:0000313" key="11">
    <source>
        <dbReference type="Proteomes" id="UP001060104"/>
    </source>
</evidence>
<dbReference type="PANTHER" id="PTHR46630:SF1">
    <property type="entry name" value="TETRATRICOPEPTIDE REPEAT PROTEIN 29"/>
    <property type="match status" value="1"/>
</dbReference>
<feature type="repeat" description="TPR" evidence="6">
    <location>
        <begin position="103"/>
        <end position="136"/>
    </location>
</feature>
<dbReference type="InterPro" id="IPR011990">
    <property type="entry name" value="TPR-like_helical_dom_sf"/>
</dbReference>
<evidence type="ECO:0000313" key="8">
    <source>
        <dbReference type="EMBL" id="CUO81067.1"/>
    </source>
</evidence>
<dbReference type="Proteomes" id="UP000095606">
    <property type="component" value="Unassembled WGS sequence"/>
</dbReference>
<dbReference type="SMART" id="SM00028">
    <property type="entry name" value="TPR"/>
    <property type="match status" value="5"/>
</dbReference>
<evidence type="ECO:0000313" key="9">
    <source>
        <dbReference type="EMBL" id="UVQ76191.1"/>
    </source>
</evidence>
<evidence type="ECO:0000313" key="10">
    <source>
        <dbReference type="Proteomes" id="UP000095606"/>
    </source>
</evidence>
<name>A0A174I618_9BACE</name>
<keyword evidence="3" id="KW-0677">Repeat</keyword>
<dbReference type="PROSITE" id="PS51257">
    <property type="entry name" value="PROKAR_LIPOPROTEIN"/>
    <property type="match status" value="1"/>
</dbReference>
<evidence type="ECO:0000256" key="1">
    <source>
        <dbReference type="ARBA" id="ARBA00004496"/>
    </source>
</evidence>
<keyword evidence="4 6" id="KW-0802">TPR repeat</keyword>
<dbReference type="GO" id="GO:0005737">
    <property type="term" value="C:cytoplasm"/>
    <property type="evidence" value="ECO:0007669"/>
    <property type="project" value="UniProtKB-SubCell"/>
</dbReference>
<dbReference type="GeneID" id="69588346"/>
<evidence type="ECO:0000256" key="7">
    <source>
        <dbReference type="SAM" id="Phobius"/>
    </source>
</evidence>
<sequence length="541" mass="63298">MKLHKYSITGLFFFIFLFACHRDSDKTSLLHRADSLMQEFPDSALAILESIPHVEKLSGSNRADYAIFLTRARTKMYIHESSDSLIRYAVDYYKRSWNDERKMQAYYYRGCVYRDMRCMDLAVKDFLQALKVIPKESEHLYLGAIYENLAGCYEEQNLYEDAMRAHHKAHEIYIKQKKDDGLFYVVRGIGYVFMLQHQLDSALVYYQEALDIAENIGEDYYKSMILSELGILHNEKGEFQKANQYLSASISSAPIGTNLFSEYLRKGCILRNIHQMDSARHYLNLSKSSPYIFNRGGSYGELYKLEKEEKNYPAAIEAADSFIYYLDSIYDTTKAVETAHLVDKCEIELYQQKLGGRYKIEVLLLLVFFIIWGTIYLLIDKRRKKKYLELQNQLMKSRTDILSGDLEDQDNSKYDFIEVLEPSLKLCLQLFRRTEAYEKLLFLEKRMGGDVSLSIQEGQMICESIYETFGDIMLNLKIQYRDLTKEDMLHCVFFLLGCSKETILLCTRTSEGAFKSRKSRMKIKLGEDFFGWMTMRQCLVP</sequence>
<dbReference type="Pfam" id="PF13424">
    <property type="entry name" value="TPR_12"/>
    <property type="match status" value="1"/>
</dbReference>
<keyword evidence="11" id="KW-1185">Reference proteome</keyword>
<dbReference type="AlphaFoldDB" id="A0A174I618"/>
<feature type="transmembrane region" description="Helical" evidence="7">
    <location>
        <begin position="362"/>
        <end position="379"/>
    </location>
</feature>
<dbReference type="Gene3D" id="1.25.40.10">
    <property type="entry name" value="Tetratricopeptide repeat domain"/>
    <property type="match status" value="2"/>
</dbReference>
<proteinExistence type="inferred from homology"/>
<evidence type="ECO:0000256" key="2">
    <source>
        <dbReference type="ARBA" id="ARBA00022490"/>
    </source>
</evidence>
<keyword evidence="7" id="KW-1133">Transmembrane helix</keyword>
<dbReference type="Proteomes" id="UP001060104">
    <property type="component" value="Chromosome"/>
</dbReference>
<dbReference type="EMBL" id="CZAE01000004">
    <property type="protein sequence ID" value="CUO81067.1"/>
    <property type="molecule type" value="Genomic_DNA"/>
</dbReference>
<dbReference type="InterPro" id="IPR051476">
    <property type="entry name" value="Bac_ResReg_Asp_Phosphatase"/>
</dbReference>
<comment type="similarity">
    <text evidence="5">Belongs to the Rap family.</text>
</comment>
<gene>
    <name evidence="8" type="ORF">ERS852461_01172</name>
    <name evidence="9" type="ORF">NXY30_07365</name>
</gene>
<dbReference type="SUPFAM" id="SSF48452">
    <property type="entry name" value="TPR-like"/>
    <property type="match status" value="1"/>
</dbReference>
<keyword evidence="7" id="KW-0472">Membrane</keyword>
<evidence type="ECO:0000256" key="5">
    <source>
        <dbReference type="ARBA" id="ARBA00038253"/>
    </source>
</evidence>
<reference evidence="9" key="2">
    <citation type="submission" date="2022-08" db="EMBL/GenBank/DDBJ databases">
        <title>Genome Sequencing of Bacteroides fragilis Group Isolates with Nanopore Technology.</title>
        <authorList>
            <person name="Tisza M.J."/>
            <person name="Smith D."/>
            <person name="Dekker J.P."/>
        </authorList>
    </citation>
    <scope>NUCLEOTIDE SEQUENCE</scope>
    <source>
        <strain evidence="9">BFG-527</strain>
    </source>
</reference>
<organism evidence="8 10">
    <name type="scientific">Bacteroides faecis</name>
    <dbReference type="NCBI Taxonomy" id="674529"/>
    <lineage>
        <taxon>Bacteria</taxon>
        <taxon>Pseudomonadati</taxon>
        <taxon>Bacteroidota</taxon>
        <taxon>Bacteroidia</taxon>
        <taxon>Bacteroidales</taxon>
        <taxon>Bacteroidaceae</taxon>
        <taxon>Bacteroides</taxon>
    </lineage>
</organism>
<keyword evidence="7 8" id="KW-0812">Transmembrane</keyword>
<accession>A0A174I618</accession>
<keyword evidence="2" id="KW-0963">Cytoplasm</keyword>
<dbReference type="PROSITE" id="PS50005">
    <property type="entry name" value="TPR"/>
    <property type="match status" value="1"/>
</dbReference>